<evidence type="ECO:0000313" key="2">
    <source>
        <dbReference type="Proteomes" id="UP000323506"/>
    </source>
</evidence>
<sequence length="52" mass="6021">MPSNGKVNGCWGAWPPYTAFLSSLHQESNQTWCCCFHAFSSRDFIFFSFYIC</sequence>
<dbReference type="Proteomes" id="UP000323506">
    <property type="component" value="Chromosome D07"/>
</dbReference>
<keyword evidence="2" id="KW-1185">Reference proteome</keyword>
<evidence type="ECO:0000313" key="1">
    <source>
        <dbReference type="EMBL" id="TYG60087.1"/>
    </source>
</evidence>
<dbReference type="EMBL" id="CM017707">
    <property type="protein sequence ID" value="TYG60087.1"/>
    <property type="molecule type" value="Genomic_DNA"/>
</dbReference>
<proteinExistence type="predicted"/>
<organism evidence="1 2">
    <name type="scientific">Gossypium darwinii</name>
    <name type="common">Darwin's cotton</name>
    <name type="synonym">Gossypium barbadense var. darwinii</name>
    <dbReference type="NCBI Taxonomy" id="34276"/>
    <lineage>
        <taxon>Eukaryota</taxon>
        <taxon>Viridiplantae</taxon>
        <taxon>Streptophyta</taxon>
        <taxon>Embryophyta</taxon>
        <taxon>Tracheophyta</taxon>
        <taxon>Spermatophyta</taxon>
        <taxon>Magnoliopsida</taxon>
        <taxon>eudicotyledons</taxon>
        <taxon>Gunneridae</taxon>
        <taxon>Pentapetalae</taxon>
        <taxon>rosids</taxon>
        <taxon>malvids</taxon>
        <taxon>Malvales</taxon>
        <taxon>Malvaceae</taxon>
        <taxon>Malvoideae</taxon>
        <taxon>Gossypium</taxon>
    </lineage>
</organism>
<protein>
    <submittedName>
        <fullName evidence="1">Uncharacterized protein</fullName>
    </submittedName>
</protein>
<name>A0A5D2BS90_GOSDA</name>
<accession>A0A5D2BS90</accession>
<dbReference type="AlphaFoldDB" id="A0A5D2BS90"/>
<gene>
    <name evidence="1" type="ORF">ES288_D07G039700v1</name>
</gene>
<reference evidence="1 2" key="1">
    <citation type="submission" date="2019-06" db="EMBL/GenBank/DDBJ databases">
        <title>WGS assembly of Gossypium darwinii.</title>
        <authorList>
            <person name="Chen Z.J."/>
            <person name="Sreedasyam A."/>
            <person name="Ando A."/>
            <person name="Song Q."/>
            <person name="De L."/>
            <person name="Hulse-Kemp A."/>
            <person name="Ding M."/>
            <person name="Ye W."/>
            <person name="Kirkbride R."/>
            <person name="Jenkins J."/>
            <person name="Plott C."/>
            <person name="Lovell J."/>
            <person name="Lin Y.-M."/>
            <person name="Vaughn R."/>
            <person name="Liu B."/>
            <person name="Li W."/>
            <person name="Simpson S."/>
            <person name="Scheffler B."/>
            <person name="Saski C."/>
            <person name="Grover C."/>
            <person name="Hu G."/>
            <person name="Conover J."/>
            <person name="Carlson J."/>
            <person name="Shu S."/>
            <person name="Boston L."/>
            <person name="Williams M."/>
            <person name="Peterson D."/>
            <person name="Mcgee K."/>
            <person name="Jones D."/>
            <person name="Wendel J."/>
            <person name="Stelly D."/>
            <person name="Grimwood J."/>
            <person name="Schmutz J."/>
        </authorList>
    </citation>
    <scope>NUCLEOTIDE SEQUENCE [LARGE SCALE GENOMIC DNA]</scope>
    <source>
        <strain evidence="1">1808015.09</strain>
    </source>
</reference>